<accession>A0A8J5UUP6</accession>
<name>A0A8J5UUP6_9HYME</name>
<keyword evidence="3" id="KW-1185">Reference proteome</keyword>
<gene>
    <name evidence="2" type="ORF">G9C98_005846</name>
</gene>
<reference evidence="2" key="2">
    <citation type="submission" date="2021-04" db="EMBL/GenBank/DDBJ databases">
        <title>Genome-wide patterns of bracovirus chromosomal integration into multiple host tissues during parasitism.</title>
        <authorList>
            <person name="Chebbi M.A.C."/>
        </authorList>
    </citation>
    <scope>NUCLEOTIDE SEQUENCE</scope>
    <source>
        <tissue evidence="2">Whole body</tissue>
    </source>
</reference>
<feature type="compositionally biased region" description="Low complexity" evidence="1">
    <location>
        <begin position="92"/>
        <end position="115"/>
    </location>
</feature>
<evidence type="ECO:0000313" key="2">
    <source>
        <dbReference type="EMBL" id="KAG8037635.1"/>
    </source>
</evidence>
<feature type="region of interest" description="Disordered" evidence="1">
    <location>
        <begin position="490"/>
        <end position="565"/>
    </location>
</feature>
<feature type="region of interest" description="Disordered" evidence="1">
    <location>
        <begin position="397"/>
        <end position="464"/>
    </location>
</feature>
<dbReference type="Proteomes" id="UP000729913">
    <property type="component" value="Unassembled WGS sequence"/>
</dbReference>
<feature type="region of interest" description="Disordered" evidence="1">
    <location>
        <begin position="90"/>
        <end position="115"/>
    </location>
</feature>
<reference evidence="2" key="1">
    <citation type="submission" date="2020-03" db="EMBL/GenBank/DDBJ databases">
        <authorList>
            <person name="Chebbi M.A."/>
            <person name="Drezen J.M."/>
        </authorList>
    </citation>
    <scope>NUCLEOTIDE SEQUENCE</scope>
    <source>
        <tissue evidence="2">Whole body</tissue>
    </source>
</reference>
<protein>
    <submittedName>
        <fullName evidence="2">Uncharacterized protein</fullName>
    </submittedName>
</protein>
<feature type="compositionally biased region" description="Basic and acidic residues" evidence="1">
    <location>
        <begin position="419"/>
        <end position="443"/>
    </location>
</feature>
<comment type="caution">
    <text evidence="2">The sequence shown here is derived from an EMBL/GenBank/DDBJ whole genome shotgun (WGS) entry which is preliminary data.</text>
</comment>
<dbReference type="EMBL" id="JAAOIC020000047">
    <property type="protein sequence ID" value="KAG8037635.1"/>
    <property type="molecule type" value="Genomic_DNA"/>
</dbReference>
<evidence type="ECO:0000313" key="3">
    <source>
        <dbReference type="Proteomes" id="UP000729913"/>
    </source>
</evidence>
<evidence type="ECO:0000256" key="1">
    <source>
        <dbReference type="SAM" id="MobiDB-lite"/>
    </source>
</evidence>
<organism evidence="2 3">
    <name type="scientific">Cotesia typhae</name>
    <dbReference type="NCBI Taxonomy" id="2053667"/>
    <lineage>
        <taxon>Eukaryota</taxon>
        <taxon>Metazoa</taxon>
        <taxon>Ecdysozoa</taxon>
        <taxon>Arthropoda</taxon>
        <taxon>Hexapoda</taxon>
        <taxon>Insecta</taxon>
        <taxon>Pterygota</taxon>
        <taxon>Neoptera</taxon>
        <taxon>Endopterygota</taxon>
        <taxon>Hymenoptera</taxon>
        <taxon>Apocrita</taxon>
        <taxon>Ichneumonoidea</taxon>
        <taxon>Braconidae</taxon>
        <taxon>Microgastrinae</taxon>
        <taxon>Cotesia</taxon>
    </lineage>
</organism>
<dbReference type="AlphaFoldDB" id="A0A8J5UUP6"/>
<sequence length="600" mass="64277">MDCCNYVQPYHPGHGNFYQQQHFCYDNMTGYATTSTAYGTAPISDSIEVNARYARLQAAYPTDYVYNPKEARLRKAMREQCRELSRQSILQSTVTTTSGNASATGANSTNGSVGERGVAGVGVGVGAGSGGGGGGGGGNRSGSAGVEISGSGNFLSHPMSSGASPAPAAAVSVSSLPSSSSGYNSGRIINPWFPVGHTGPASHIKPMLSHRVMQAHQRTFDKTKEVLRKQPECAGAFSAASAAAASCYPGDFTVHGAPTQAASDTSVGGLESNDYCSGGGIGEFSDAQKWHPYQSTAAYHARGPINKMTSRHAMQSINTHGHGPWNQFCGVPLFSMAAQNQMVRGPRHMVFLQDQQERHCGYPDEMPMNYMTNKIDSHRLQPSYTQNYQQETEKCIEDGPRWEPPSAEPALTNLVSSPREQERERVREKHPPKKEEPNNKEYQENVEPQTKTPRKQPLPGFHQAFGSTEIGRFSRSEFFASMVGDNNVSCSGSVTSSTSSSAIGVGVVGSNSNGVSKNRNSSIDTSSDINSQSSRVDSVDLESLSNPSDDAVTSDDVDNTSPNNFNSLSSLSTMTSHFDSVRTTMPRWHSPYISAIGSQI</sequence>
<dbReference type="OrthoDB" id="6247875at2759"/>
<feature type="compositionally biased region" description="Low complexity" evidence="1">
    <location>
        <begin position="490"/>
        <end position="534"/>
    </location>
</feature>
<proteinExistence type="predicted"/>